<evidence type="ECO:0000256" key="7">
    <source>
        <dbReference type="ARBA" id="ARBA00023128"/>
    </source>
</evidence>
<feature type="region of interest" description="Disordered" evidence="9">
    <location>
        <begin position="101"/>
        <end position="130"/>
    </location>
</feature>
<keyword evidence="4" id="KW-0812">Transmembrane</keyword>
<evidence type="ECO:0000256" key="8">
    <source>
        <dbReference type="ARBA" id="ARBA00023136"/>
    </source>
</evidence>
<evidence type="ECO:0000313" key="10">
    <source>
        <dbReference type="Ensembl" id="ENSGACP00000060272.1"/>
    </source>
</evidence>
<dbReference type="Ensembl" id="ENSGACT00000047370.1">
    <property type="protein sequence ID" value="ENSGACP00000060272.1"/>
    <property type="gene ID" value="ENSGACG00000027004.1"/>
</dbReference>
<accession>A0AAQ4RB86</accession>
<evidence type="ECO:0000256" key="6">
    <source>
        <dbReference type="ARBA" id="ARBA00022989"/>
    </source>
</evidence>
<keyword evidence="5" id="KW-0999">Mitochondrion inner membrane</keyword>
<keyword evidence="6" id="KW-1133">Transmembrane helix</keyword>
<name>A0AAQ4RB86_GASAC</name>
<sequence>MAEEEQERKPKGFRLLGILDVQNTPCSRDAVLHGAGGSVAAGLLHFLATNGKVPHGNMTQLSAVVSPVRRSGEEVVRRGVCWLHAHYARVLVLLQNEQRKASRAAEDDQRRDPEQGRLRGHQCRPHKKTWSRNAIGALVTSRLETPPLAEERTPSYRDVL</sequence>
<dbReference type="InterPro" id="IPR022533">
    <property type="entry name" value="Cox20"/>
</dbReference>
<reference evidence="10 11" key="1">
    <citation type="journal article" date="2021" name="G3 (Bethesda)">
        <title>Improved contiguity of the threespine stickleback genome using long-read sequencing.</title>
        <authorList>
            <person name="Nath S."/>
            <person name="Shaw D.E."/>
            <person name="White M.A."/>
        </authorList>
    </citation>
    <scope>NUCLEOTIDE SEQUENCE [LARGE SCALE GENOMIC DNA]</scope>
    <source>
        <strain evidence="10 11">Lake Benthic</strain>
    </source>
</reference>
<protein>
    <recommendedName>
        <fullName evidence="3">Cytochrome c oxidase assembly protein COX20, mitochondrial</fullName>
    </recommendedName>
</protein>
<dbReference type="AlphaFoldDB" id="A0AAQ4RB86"/>
<reference evidence="10" key="2">
    <citation type="submission" date="2025-08" db="UniProtKB">
        <authorList>
            <consortium name="Ensembl"/>
        </authorList>
    </citation>
    <scope>IDENTIFICATION</scope>
</reference>
<evidence type="ECO:0000256" key="2">
    <source>
        <dbReference type="ARBA" id="ARBA00009575"/>
    </source>
</evidence>
<comment type="subcellular location">
    <subcellularLocation>
        <location evidence="1">Mitochondrion inner membrane</location>
    </subcellularLocation>
</comment>
<proteinExistence type="inferred from homology"/>
<feature type="compositionally biased region" description="Basic residues" evidence="9">
    <location>
        <begin position="118"/>
        <end position="130"/>
    </location>
</feature>
<evidence type="ECO:0000256" key="1">
    <source>
        <dbReference type="ARBA" id="ARBA00004273"/>
    </source>
</evidence>
<keyword evidence="7" id="KW-0496">Mitochondrion</keyword>
<dbReference type="Proteomes" id="UP000007635">
    <property type="component" value="Chromosome VI"/>
</dbReference>
<dbReference type="GO" id="GO:0033617">
    <property type="term" value="P:mitochondrial respiratory chain complex IV assembly"/>
    <property type="evidence" value="ECO:0007669"/>
    <property type="project" value="InterPro"/>
</dbReference>
<evidence type="ECO:0000256" key="9">
    <source>
        <dbReference type="SAM" id="MobiDB-lite"/>
    </source>
</evidence>
<dbReference type="PANTHER" id="PTHR31586:SF1">
    <property type="entry name" value="CYTOCHROME C OXIDASE ASSEMBLY PROTEIN COX20, MITOCHONDRIAL"/>
    <property type="match status" value="1"/>
</dbReference>
<dbReference type="PRINTS" id="PR02049">
    <property type="entry name" value="PROTEINF36A"/>
</dbReference>
<dbReference type="GO" id="GO:0005743">
    <property type="term" value="C:mitochondrial inner membrane"/>
    <property type="evidence" value="ECO:0007669"/>
    <property type="project" value="UniProtKB-SubCell"/>
</dbReference>
<feature type="compositionally biased region" description="Basic and acidic residues" evidence="9">
    <location>
        <begin position="101"/>
        <end position="117"/>
    </location>
</feature>
<evidence type="ECO:0000256" key="3">
    <source>
        <dbReference type="ARBA" id="ARBA00017689"/>
    </source>
</evidence>
<dbReference type="GeneTree" id="ENSGT00940000182031"/>
<reference evidence="10" key="3">
    <citation type="submission" date="2025-09" db="UniProtKB">
        <authorList>
            <consortium name="Ensembl"/>
        </authorList>
    </citation>
    <scope>IDENTIFICATION</scope>
</reference>
<keyword evidence="11" id="KW-1185">Reference proteome</keyword>
<evidence type="ECO:0000256" key="5">
    <source>
        <dbReference type="ARBA" id="ARBA00022792"/>
    </source>
</evidence>
<organism evidence="10 11">
    <name type="scientific">Gasterosteus aculeatus aculeatus</name>
    <name type="common">three-spined stickleback</name>
    <dbReference type="NCBI Taxonomy" id="481459"/>
    <lineage>
        <taxon>Eukaryota</taxon>
        <taxon>Metazoa</taxon>
        <taxon>Chordata</taxon>
        <taxon>Craniata</taxon>
        <taxon>Vertebrata</taxon>
        <taxon>Euteleostomi</taxon>
        <taxon>Actinopterygii</taxon>
        <taxon>Neopterygii</taxon>
        <taxon>Teleostei</taxon>
        <taxon>Neoteleostei</taxon>
        <taxon>Acanthomorphata</taxon>
        <taxon>Eupercaria</taxon>
        <taxon>Perciformes</taxon>
        <taxon>Cottioidei</taxon>
        <taxon>Gasterosteales</taxon>
        <taxon>Gasterosteidae</taxon>
        <taxon>Gasterosteus</taxon>
    </lineage>
</organism>
<evidence type="ECO:0000313" key="11">
    <source>
        <dbReference type="Proteomes" id="UP000007635"/>
    </source>
</evidence>
<dbReference type="PANTHER" id="PTHR31586">
    <property type="entry name" value="CYTOCHROME C OXIDASE PROTEIN 20"/>
    <property type="match status" value="1"/>
</dbReference>
<evidence type="ECO:0000256" key="4">
    <source>
        <dbReference type="ARBA" id="ARBA00022692"/>
    </source>
</evidence>
<comment type="similarity">
    <text evidence="2">Belongs to the COX20 family.</text>
</comment>
<keyword evidence="8" id="KW-0472">Membrane</keyword>